<comment type="subunit">
    <text evidence="2">Component of the Golgi-associated retrograde protein (GARP) complex.</text>
</comment>
<accession>A0ABR2YN24</accession>
<name>A0ABR2YN24_9CHLO</name>
<protein>
    <recommendedName>
        <fullName evidence="2">Vacuolar protein sorting-associated protein 51 homolog</fullName>
    </recommendedName>
</protein>
<feature type="region of interest" description="Disordered" evidence="3">
    <location>
        <begin position="717"/>
        <end position="736"/>
    </location>
</feature>
<proteinExistence type="inferred from homology"/>
<evidence type="ECO:0000313" key="4">
    <source>
        <dbReference type="EMBL" id="KAK9908337.1"/>
    </source>
</evidence>
<keyword evidence="2" id="KW-0333">Golgi apparatus</keyword>
<evidence type="ECO:0000256" key="3">
    <source>
        <dbReference type="SAM" id="MobiDB-lite"/>
    </source>
</evidence>
<dbReference type="PANTHER" id="PTHR15954">
    <property type="entry name" value="VACUOLAR PROTEIN SORTING-ASSOCIATED PROTEIN 51 HOMOLOG"/>
    <property type="match status" value="1"/>
</dbReference>
<dbReference type="InterPro" id="IPR014812">
    <property type="entry name" value="Vps51"/>
</dbReference>
<keyword evidence="5" id="KW-1185">Reference proteome</keyword>
<dbReference type="Pfam" id="PF08700">
    <property type="entry name" value="VPS51_Exo84_N"/>
    <property type="match status" value="1"/>
</dbReference>
<evidence type="ECO:0000256" key="2">
    <source>
        <dbReference type="RuleBase" id="RU368010"/>
    </source>
</evidence>
<dbReference type="Proteomes" id="UP001491310">
    <property type="component" value="Unassembled WGS sequence"/>
</dbReference>
<keyword evidence="2" id="KW-0653">Protein transport</keyword>
<dbReference type="EMBL" id="JALJOT010000008">
    <property type="protein sequence ID" value="KAK9908337.1"/>
    <property type="molecule type" value="Genomic_DNA"/>
</dbReference>
<gene>
    <name evidence="4" type="ORF">WJX75_006280</name>
</gene>
<comment type="similarity">
    <text evidence="1 2">Belongs to the VPS51 family.</text>
</comment>
<comment type="caution">
    <text evidence="4">The sequence shown here is derived from an EMBL/GenBank/DDBJ whole genome shotgun (WGS) entry which is preliminary data.</text>
</comment>
<reference evidence="4 5" key="1">
    <citation type="journal article" date="2024" name="Nat. Commun.">
        <title>Phylogenomics reveals the evolutionary origins of lichenization in chlorophyte algae.</title>
        <authorList>
            <person name="Puginier C."/>
            <person name="Libourel C."/>
            <person name="Otte J."/>
            <person name="Skaloud P."/>
            <person name="Haon M."/>
            <person name="Grisel S."/>
            <person name="Petersen M."/>
            <person name="Berrin J.G."/>
            <person name="Delaux P.M."/>
            <person name="Dal Grande F."/>
            <person name="Keller J."/>
        </authorList>
    </citation>
    <scope>NUCLEOTIDE SEQUENCE [LARGE SCALE GENOMIC DNA]</scope>
    <source>
        <strain evidence="4 5">SAG 216-7</strain>
    </source>
</reference>
<organism evidence="4 5">
    <name type="scientific">Coccomyxa subellipsoidea</name>
    <dbReference type="NCBI Taxonomy" id="248742"/>
    <lineage>
        <taxon>Eukaryota</taxon>
        <taxon>Viridiplantae</taxon>
        <taxon>Chlorophyta</taxon>
        <taxon>core chlorophytes</taxon>
        <taxon>Trebouxiophyceae</taxon>
        <taxon>Trebouxiophyceae incertae sedis</taxon>
        <taxon>Coccomyxaceae</taxon>
        <taxon>Coccomyxa</taxon>
    </lineage>
</organism>
<evidence type="ECO:0000313" key="5">
    <source>
        <dbReference type="Proteomes" id="UP001491310"/>
    </source>
</evidence>
<keyword evidence="2" id="KW-0445">Lipid transport</keyword>
<sequence length="854" mass="92791">MAAIDQVANVDEKTRRVRSLLSSYYGVEGTPSQGGSPRSEQSDTPSARSTSRLGGGRALAGLDSGAFDVDRYLQSLLRTTRLDALLAKHMEMSSEIKNLDSDMQMLVYENYNRFISATDTIRTMKSNVDGMDSSMQELEKVTESVAERSEAVNSKLQLRREQIEELSQVKNLLTKLQAVFDLPRRLRTALDRGALEIAADAYADAAPLLKRYGHKGAFRKVAVEASACAKELTGMLKHRMLHHKEEAAECIQMLRKLGEPVESLQEDFLACMKLRMANILVEAEAVVAAMAVQHGLRRHSDAAAEVAHVDAWGLELGKPPSLTRFAVELDQRFLTELTHTTVLFNELFDQSGRRQLLKATRERFTEYIAVMKKALRDAAEASAAHSAGIQLLNPSSSESAQAHPPPDPSEDWGASAIAEALYTASNDVARVQSLLPELSPADRGTEVVEGVLRHHIGACFAALERRVLDLLHEVLPRLRSFEAAKKKPMPGSQQTHPLVEAFEGIGQILLAGTDSVLQAMEMYTKRAWVLRAWQDVFVDLVQGQLQQLFLSLLSRFWSLSGLGSEGLPGHTPPSAGGAWDVFARPPSPEGELGPVEAGVLLLLARVCSFMESNALVHVMETLAATFPGQGGGSGSGQPPAFVAGEVARRLHMAMRALVDGYVEAHGRLLSAAVRAAAAAADPADQREPRAPQPLCAQMLQALAAARDEAALLIDDSAAAQPSGGRGEEWYSSAASGSREGMERNVARLFQERGPIFGEIDLTQASVLAGITRIGIKSFVECVRLQTLNRQGLQQLQVDVHFLRPQLRRYAQGPEGAVVSHLLDEVVAAAVERSLEPILLDGHILDRLSSAPPAQ</sequence>
<keyword evidence="2" id="KW-0813">Transport</keyword>
<dbReference type="PANTHER" id="PTHR15954:SF4">
    <property type="entry name" value="VACUOLAR PROTEIN SORTING-ASSOCIATED PROTEIN 51 HOMOLOG"/>
    <property type="match status" value="1"/>
</dbReference>
<comment type="subcellular location">
    <subcellularLocation>
        <location evidence="2">Golgi apparatus</location>
        <location evidence="2">trans-Golgi network</location>
    </subcellularLocation>
</comment>
<feature type="compositionally biased region" description="Polar residues" evidence="3">
    <location>
        <begin position="30"/>
        <end position="50"/>
    </location>
</feature>
<feature type="region of interest" description="Disordered" evidence="3">
    <location>
        <begin position="25"/>
        <end position="56"/>
    </location>
</feature>
<evidence type="ECO:0000256" key="1">
    <source>
        <dbReference type="ARBA" id="ARBA00006080"/>
    </source>
</evidence>
<comment type="function">
    <text evidence="2">Acts as component of the GARP complex that is involved in retrograde transport from early and late endosomes to the trans-Golgi network (TGN).</text>
</comment>